<dbReference type="RefSeq" id="WP_089347490.1">
    <property type="nucleotide sequence ID" value="NZ_BJUM01000008.1"/>
</dbReference>
<keyword evidence="3" id="KW-1185">Reference proteome</keyword>
<evidence type="ECO:0000313" key="3">
    <source>
        <dbReference type="Proteomes" id="UP000321419"/>
    </source>
</evidence>
<dbReference type="EMBL" id="BJUM01000008">
    <property type="protein sequence ID" value="GEK54197.1"/>
    <property type="molecule type" value="Genomic_DNA"/>
</dbReference>
<accession>A0A510XUE3</accession>
<feature type="signal peptide" evidence="1">
    <location>
        <begin position="1"/>
        <end position="19"/>
    </location>
</feature>
<dbReference type="SUPFAM" id="SSF55486">
    <property type="entry name" value="Metalloproteases ('zincins'), catalytic domain"/>
    <property type="match status" value="1"/>
</dbReference>
<sequence length="501" mass="57316">MKYKYFAAFLLGFSMCSHAQFENSLPLKDFVFTPSQIDSLEILTQESINHLELEDMNVKNEINFGGDNTHTIKFNDDEFKTNLTFGHNDPDLTTKELYVTDITHLNNKIYSIFLKSPSRKWDFNLTYLHDTPFKDEIGDMELLINGTKYQYIIEIDKSWTVKSAKKYAIVDENIKLENDTYEVPESVKVNIPYSLDFRPDSSISSKAVNGWTVKYPLNPENAVKLNHSVQILWLVHPSIAKVMRDYKFRSRYPIPVLKDVQNMFVNEKFVTGEAPNFIPFVYSTAYEKVATSGGNSNLRYAYSLPPSDVCGSSCPTDYKTILERMSNSPQLREMRRQWKADVVMFVHLSYDSNNQYAGLALTPYGYGDYRNKHTGFAVAGWGINPNPNLYYPQHELMHVLGAGHSKYNDVPGKSYARAFIGSYKDSSGSVEAVKSFMAYNNICEETIKTSYCTGHPYLSSPTRLVDDYEKKKKIRLGAGRENNKKAVALYLREVSQYSDSI</sequence>
<proteinExistence type="predicted"/>
<feature type="chain" id="PRO_5021792590" evidence="1">
    <location>
        <begin position="20"/>
        <end position="501"/>
    </location>
</feature>
<dbReference type="AlphaFoldDB" id="A0A510XUE3"/>
<reference evidence="2 3" key="1">
    <citation type="submission" date="2019-07" db="EMBL/GenBank/DDBJ databases">
        <title>Whole genome shotgun sequence of Pseudoalteromonas espejiana NBRC 102222.</title>
        <authorList>
            <person name="Hosoyama A."/>
            <person name="Uohara A."/>
            <person name="Ohji S."/>
            <person name="Ichikawa N."/>
        </authorList>
    </citation>
    <scope>NUCLEOTIDE SEQUENCE [LARGE SCALE GENOMIC DNA]</scope>
    <source>
        <strain evidence="2 3">NBRC 102222</strain>
    </source>
</reference>
<evidence type="ECO:0000313" key="2">
    <source>
        <dbReference type="EMBL" id="GEK54197.1"/>
    </source>
</evidence>
<evidence type="ECO:0000256" key="1">
    <source>
        <dbReference type="SAM" id="SignalP"/>
    </source>
</evidence>
<name>A0A510XUE3_9GAMM</name>
<gene>
    <name evidence="2" type="ORF">PES01_10420</name>
</gene>
<organism evidence="2 3">
    <name type="scientific">Pseudoalteromonas espejiana</name>
    <dbReference type="NCBI Taxonomy" id="28107"/>
    <lineage>
        <taxon>Bacteria</taxon>
        <taxon>Pseudomonadati</taxon>
        <taxon>Pseudomonadota</taxon>
        <taxon>Gammaproteobacteria</taxon>
        <taxon>Alteromonadales</taxon>
        <taxon>Pseudoalteromonadaceae</taxon>
        <taxon>Pseudoalteromonas</taxon>
    </lineage>
</organism>
<protein>
    <submittedName>
        <fullName evidence="2">Uncharacterized protein</fullName>
    </submittedName>
</protein>
<comment type="caution">
    <text evidence="2">The sequence shown here is derived from an EMBL/GenBank/DDBJ whole genome shotgun (WGS) entry which is preliminary data.</text>
</comment>
<keyword evidence="1" id="KW-0732">Signal</keyword>
<dbReference type="Proteomes" id="UP000321419">
    <property type="component" value="Unassembled WGS sequence"/>
</dbReference>